<dbReference type="CDD" id="cd00075">
    <property type="entry name" value="HATPase"/>
    <property type="match status" value="1"/>
</dbReference>
<keyword evidence="12" id="KW-0175">Coiled coil</keyword>
<comment type="caution">
    <text evidence="15">The sequence shown here is derived from an EMBL/GenBank/DDBJ whole genome shotgun (WGS) entry which is preliminary data.</text>
</comment>
<feature type="coiled-coil region" evidence="12">
    <location>
        <begin position="226"/>
        <end position="253"/>
    </location>
</feature>
<feature type="domain" description="Histidine kinase" evidence="13">
    <location>
        <begin position="253"/>
        <end position="490"/>
    </location>
</feature>
<dbReference type="FunFam" id="3.30.565.10:FF:000006">
    <property type="entry name" value="Sensor histidine kinase WalK"/>
    <property type="match status" value="1"/>
</dbReference>
<comment type="catalytic activity">
    <reaction evidence="1">
        <text>ATP + protein L-histidine = ADP + protein N-phospho-L-histidine.</text>
        <dbReference type="EC" id="2.7.13.3"/>
    </reaction>
</comment>
<keyword evidence="9" id="KW-1133">Transmembrane helix</keyword>
<keyword evidence="16" id="KW-1185">Reference proteome</keyword>
<keyword evidence="8 15" id="KW-0418">Kinase</keyword>
<evidence type="ECO:0000256" key="7">
    <source>
        <dbReference type="ARBA" id="ARBA00022692"/>
    </source>
</evidence>
<dbReference type="GO" id="GO:0000155">
    <property type="term" value="F:phosphorelay sensor kinase activity"/>
    <property type="evidence" value="ECO:0007669"/>
    <property type="project" value="InterPro"/>
</dbReference>
<name>A0A4R6V304_9ACTN</name>
<dbReference type="GO" id="GO:0005886">
    <property type="term" value="C:plasma membrane"/>
    <property type="evidence" value="ECO:0007669"/>
    <property type="project" value="UniProtKB-SubCell"/>
</dbReference>
<dbReference type="PROSITE" id="PS50109">
    <property type="entry name" value="HIS_KIN"/>
    <property type="match status" value="1"/>
</dbReference>
<accession>A0A4R6V304</accession>
<protein>
    <recommendedName>
        <fullName evidence="4">histidine kinase</fullName>
        <ecNumber evidence="4">2.7.13.3</ecNumber>
    </recommendedName>
</protein>
<dbReference type="CDD" id="cd00082">
    <property type="entry name" value="HisKA"/>
    <property type="match status" value="1"/>
</dbReference>
<dbReference type="PROSITE" id="PS50885">
    <property type="entry name" value="HAMP"/>
    <property type="match status" value="1"/>
</dbReference>
<evidence type="ECO:0000259" key="14">
    <source>
        <dbReference type="PROSITE" id="PS50885"/>
    </source>
</evidence>
<reference evidence="15 16" key="1">
    <citation type="submission" date="2019-03" db="EMBL/GenBank/DDBJ databases">
        <title>Genomic Encyclopedia of Type Strains, Phase IV (KMG-IV): sequencing the most valuable type-strain genomes for metagenomic binning, comparative biology and taxonomic classification.</title>
        <authorList>
            <person name="Goeker M."/>
        </authorList>
    </citation>
    <scope>NUCLEOTIDE SEQUENCE [LARGE SCALE GENOMIC DNA]</scope>
    <source>
        <strain evidence="15 16">DSM 46770</strain>
    </source>
</reference>
<feature type="domain" description="HAMP" evidence="14">
    <location>
        <begin position="185"/>
        <end position="238"/>
    </location>
</feature>
<comment type="subcellular location">
    <subcellularLocation>
        <location evidence="3">Cell membrane</location>
    </subcellularLocation>
</comment>
<dbReference type="InterPro" id="IPR003661">
    <property type="entry name" value="HisK_dim/P_dom"/>
</dbReference>
<dbReference type="SUPFAM" id="SSF158472">
    <property type="entry name" value="HAMP domain-like"/>
    <property type="match status" value="1"/>
</dbReference>
<evidence type="ECO:0000256" key="1">
    <source>
        <dbReference type="ARBA" id="ARBA00000085"/>
    </source>
</evidence>
<keyword evidence="7" id="KW-0812">Transmembrane</keyword>
<dbReference type="InterPro" id="IPR003660">
    <property type="entry name" value="HAMP_dom"/>
</dbReference>
<dbReference type="FunFam" id="1.10.287.130:FF:000001">
    <property type="entry name" value="Two-component sensor histidine kinase"/>
    <property type="match status" value="1"/>
</dbReference>
<dbReference type="GO" id="GO:0005509">
    <property type="term" value="F:calcium ion binding"/>
    <property type="evidence" value="ECO:0007669"/>
    <property type="project" value="UniProtKB-ARBA"/>
</dbReference>
<evidence type="ECO:0000256" key="10">
    <source>
        <dbReference type="ARBA" id="ARBA00023012"/>
    </source>
</evidence>
<dbReference type="Gene3D" id="6.10.340.10">
    <property type="match status" value="1"/>
</dbReference>
<comment type="cofactor">
    <cofactor evidence="2">
        <name>a divalent metal cation</name>
        <dbReference type="ChEBI" id="CHEBI:60240"/>
    </cofactor>
</comment>
<organism evidence="15 16">
    <name type="scientific">Actinorugispora endophytica</name>
    <dbReference type="NCBI Taxonomy" id="1605990"/>
    <lineage>
        <taxon>Bacteria</taxon>
        <taxon>Bacillati</taxon>
        <taxon>Actinomycetota</taxon>
        <taxon>Actinomycetes</taxon>
        <taxon>Streptosporangiales</taxon>
        <taxon>Nocardiopsidaceae</taxon>
        <taxon>Actinorugispora</taxon>
    </lineage>
</organism>
<evidence type="ECO:0000256" key="4">
    <source>
        <dbReference type="ARBA" id="ARBA00012438"/>
    </source>
</evidence>
<keyword evidence="10" id="KW-0902">Two-component regulatory system</keyword>
<dbReference type="InterPro" id="IPR003594">
    <property type="entry name" value="HATPase_dom"/>
</dbReference>
<dbReference type="PANTHER" id="PTHR45436">
    <property type="entry name" value="SENSOR HISTIDINE KINASE YKOH"/>
    <property type="match status" value="1"/>
</dbReference>
<dbReference type="SMART" id="SM00304">
    <property type="entry name" value="HAMP"/>
    <property type="match status" value="1"/>
</dbReference>
<dbReference type="OrthoDB" id="9786919at2"/>
<evidence type="ECO:0000256" key="5">
    <source>
        <dbReference type="ARBA" id="ARBA00022553"/>
    </source>
</evidence>
<evidence type="ECO:0000259" key="13">
    <source>
        <dbReference type="PROSITE" id="PS50109"/>
    </source>
</evidence>
<evidence type="ECO:0000313" key="16">
    <source>
        <dbReference type="Proteomes" id="UP000295281"/>
    </source>
</evidence>
<dbReference type="Pfam" id="PF00512">
    <property type="entry name" value="HisKA"/>
    <property type="match status" value="1"/>
</dbReference>
<keyword evidence="11" id="KW-0472">Membrane</keyword>
<dbReference type="EC" id="2.7.13.3" evidence="4"/>
<dbReference type="InterPro" id="IPR004358">
    <property type="entry name" value="Sig_transdc_His_kin-like_C"/>
</dbReference>
<dbReference type="Proteomes" id="UP000295281">
    <property type="component" value="Unassembled WGS sequence"/>
</dbReference>
<dbReference type="PRINTS" id="PR00344">
    <property type="entry name" value="BCTRLSENSOR"/>
</dbReference>
<dbReference type="Pfam" id="PF00672">
    <property type="entry name" value="HAMP"/>
    <property type="match status" value="1"/>
</dbReference>
<keyword evidence="5" id="KW-0597">Phosphoprotein</keyword>
<evidence type="ECO:0000256" key="9">
    <source>
        <dbReference type="ARBA" id="ARBA00022989"/>
    </source>
</evidence>
<evidence type="ECO:0000256" key="11">
    <source>
        <dbReference type="ARBA" id="ARBA00023136"/>
    </source>
</evidence>
<evidence type="ECO:0000313" key="15">
    <source>
        <dbReference type="EMBL" id="TDQ52897.1"/>
    </source>
</evidence>
<evidence type="ECO:0000256" key="3">
    <source>
        <dbReference type="ARBA" id="ARBA00004236"/>
    </source>
</evidence>
<evidence type="ECO:0000256" key="2">
    <source>
        <dbReference type="ARBA" id="ARBA00001968"/>
    </source>
</evidence>
<dbReference type="CDD" id="cd06225">
    <property type="entry name" value="HAMP"/>
    <property type="match status" value="1"/>
</dbReference>
<dbReference type="InterPro" id="IPR036097">
    <property type="entry name" value="HisK_dim/P_sf"/>
</dbReference>
<dbReference type="EMBL" id="SNYN01000005">
    <property type="protein sequence ID" value="TDQ52897.1"/>
    <property type="molecule type" value="Genomic_DNA"/>
</dbReference>
<dbReference type="Gene3D" id="1.10.287.130">
    <property type="match status" value="1"/>
</dbReference>
<keyword evidence="6" id="KW-0808">Transferase</keyword>
<gene>
    <name evidence="15" type="ORF">EV190_10513</name>
</gene>
<dbReference type="PANTHER" id="PTHR45436:SF5">
    <property type="entry name" value="SENSOR HISTIDINE KINASE TRCS"/>
    <property type="match status" value="1"/>
</dbReference>
<dbReference type="Pfam" id="PF02518">
    <property type="entry name" value="HATPase_c"/>
    <property type="match status" value="1"/>
</dbReference>
<dbReference type="SMART" id="SM00387">
    <property type="entry name" value="HATPase_c"/>
    <property type="match status" value="1"/>
</dbReference>
<dbReference type="SUPFAM" id="SSF55874">
    <property type="entry name" value="ATPase domain of HSP90 chaperone/DNA topoisomerase II/histidine kinase"/>
    <property type="match status" value="1"/>
</dbReference>
<dbReference type="RefSeq" id="WP_133741023.1">
    <property type="nucleotide sequence ID" value="NZ_SNYN01000005.1"/>
</dbReference>
<dbReference type="SUPFAM" id="SSF47384">
    <property type="entry name" value="Homodimeric domain of signal transducing histidine kinase"/>
    <property type="match status" value="1"/>
</dbReference>
<dbReference type="InterPro" id="IPR050428">
    <property type="entry name" value="TCS_sensor_his_kinase"/>
</dbReference>
<evidence type="ECO:0000256" key="6">
    <source>
        <dbReference type="ARBA" id="ARBA00022679"/>
    </source>
</evidence>
<dbReference type="InterPro" id="IPR036890">
    <property type="entry name" value="HATPase_C_sf"/>
</dbReference>
<proteinExistence type="predicted"/>
<sequence length="490" mass="51742">MRRLPGRPRPRTLRGRLVAVVLCLTAVCLVAFSVTGAVLLRGSLLGDLDSRLLELARPIAMGPPPDAPVHGPDPGPMTPTDYRVLALDADGGVEWSTGRDGEGGPDTSGADPAALAANEPFTLPDASDGADWRAVAVRASDGGVVLVARSLAEIDYTLTRLAAIEAAIGTALLLVLGAGAVSAVRFQLRPLDRIGRTAEAIAGGALDARVSDPDPRTETGRLAISLNTMLAELAKAMDERARSEEQMRQFVADASHELRTPLASVRGFAELHRQSRERGTPAPPESVDRWMERIECEAARMGLLVEDLLMLARFDVEPELESCDVDLARLARDAAADARARAPLTPVEVAADDSVRIVGDERRLRQVLANLIGNSLVHTPEGTPVRVVVERTTDVGPRPGAAVSGALPDGVRAAVSVTVHDEGPGVGRAQVARVFDRFYRVDPGRSRDKGGSGLGLAISAAIVAAHQGRIEMASLPGRGTDVTVLLPLEY</sequence>
<evidence type="ECO:0000256" key="8">
    <source>
        <dbReference type="ARBA" id="ARBA00022777"/>
    </source>
</evidence>
<dbReference type="Gene3D" id="3.30.565.10">
    <property type="entry name" value="Histidine kinase-like ATPase, C-terminal domain"/>
    <property type="match status" value="1"/>
</dbReference>
<dbReference type="SMART" id="SM00388">
    <property type="entry name" value="HisKA"/>
    <property type="match status" value="1"/>
</dbReference>
<dbReference type="AlphaFoldDB" id="A0A4R6V304"/>
<evidence type="ECO:0000256" key="12">
    <source>
        <dbReference type="SAM" id="Coils"/>
    </source>
</evidence>
<dbReference type="InterPro" id="IPR005467">
    <property type="entry name" value="His_kinase_dom"/>
</dbReference>